<dbReference type="Gene3D" id="3.40.50.300">
    <property type="entry name" value="P-loop containing nucleotide triphosphate hydrolases"/>
    <property type="match status" value="2"/>
</dbReference>
<dbReference type="Proteomes" id="UP000756346">
    <property type="component" value="Unassembled WGS sequence"/>
</dbReference>
<keyword evidence="1 6" id="KW-0547">Nucleotide-binding</keyword>
<evidence type="ECO:0000256" key="2">
    <source>
        <dbReference type="ARBA" id="ARBA00022801"/>
    </source>
</evidence>
<feature type="compositionally biased region" description="Low complexity" evidence="7">
    <location>
        <begin position="646"/>
        <end position="657"/>
    </location>
</feature>
<evidence type="ECO:0000256" key="4">
    <source>
        <dbReference type="ARBA" id="ARBA00022840"/>
    </source>
</evidence>
<evidence type="ECO:0000259" key="8">
    <source>
        <dbReference type="PROSITE" id="PS51192"/>
    </source>
</evidence>
<dbReference type="CDD" id="cd17956">
    <property type="entry name" value="DEADc_DDX51"/>
    <property type="match status" value="1"/>
</dbReference>
<keyword evidence="4 6" id="KW-0067">ATP-binding</keyword>
<evidence type="ECO:0000313" key="10">
    <source>
        <dbReference type="EMBL" id="KAH7040042.1"/>
    </source>
</evidence>
<feature type="compositionally biased region" description="Basic residues" evidence="7">
    <location>
        <begin position="168"/>
        <end position="180"/>
    </location>
</feature>
<dbReference type="InterPro" id="IPR000629">
    <property type="entry name" value="RNA-helicase_DEAD-box_CS"/>
</dbReference>
<dbReference type="GO" id="GO:0003724">
    <property type="term" value="F:RNA helicase activity"/>
    <property type="evidence" value="ECO:0007669"/>
    <property type="project" value="UniProtKB-EC"/>
</dbReference>
<dbReference type="EC" id="3.6.4.13" evidence="6"/>
<feature type="region of interest" description="Disordered" evidence="7">
    <location>
        <begin position="598"/>
        <end position="657"/>
    </location>
</feature>
<comment type="caution">
    <text evidence="10">The sequence shown here is derived from an EMBL/GenBank/DDBJ whole genome shotgun (WGS) entry which is preliminary data.</text>
</comment>
<dbReference type="SMART" id="SM00487">
    <property type="entry name" value="DEXDc"/>
    <property type="match status" value="1"/>
</dbReference>
<dbReference type="SUPFAM" id="SSF52540">
    <property type="entry name" value="P-loop containing nucleoside triphosphate hydrolases"/>
    <property type="match status" value="2"/>
</dbReference>
<dbReference type="GO" id="GO:0016787">
    <property type="term" value="F:hydrolase activity"/>
    <property type="evidence" value="ECO:0007669"/>
    <property type="project" value="UniProtKB-KW"/>
</dbReference>
<dbReference type="OrthoDB" id="3370at2759"/>
<dbReference type="SMART" id="SM00490">
    <property type="entry name" value="HELICc"/>
    <property type="match status" value="1"/>
</dbReference>
<organism evidence="10 11">
    <name type="scientific">Microdochium trichocladiopsis</name>
    <dbReference type="NCBI Taxonomy" id="1682393"/>
    <lineage>
        <taxon>Eukaryota</taxon>
        <taxon>Fungi</taxon>
        <taxon>Dikarya</taxon>
        <taxon>Ascomycota</taxon>
        <taxon>Pezizomycotina</taxon>
        <taxon>Sordariomycetes</taxon>
        <taxon>Xylariomycetidae</taxon>
        <taxon>Xylariales</taxon>
        <taxon>Microdochiaceae</taxon>
        <taxon>Microdochium</taxon>
    </lineage>
</organism>
<dbReference type="PANTHER" id="PTHR24031">
    <property type="entry name" value="RNA HELICASE"/>
    <property type="match status" value="1"/>
</dbReference>
<evidence type="ECO:0000256" key="6">
    <source>
        <dbReference type="RuleBase" id="RU365068"/>
    </source>
</evidence>
<gene>
    <name evidence="10" type="ORF">B0I36DRAFT_309812</name>
</gene>
<protein>
    <recommendedName>
        <fullName evidence="6">ATP-dependent RNA helicase</fullName>
        <ecNumber evidence="6">3.6.4.13</ecNumber>
    </recommendedName>
</protein>
<dbReference type="AlphaFoldDB" id="A0A9P8YHE0"/>
<dbReference type="InterPro" id="IPR011545">
    <property type="entry name" value="DEAD/DEAH_box_helicase_dom"/>
</dbReference>
<feature type="region of interest" description="Disordered" evidence="7">
    <location>
        <begin position="1"/>
        <end position="32"/>
    </location>
</feature>
<reference evidence="10" key="1">
    <citation type="journal article" date="2021" name="Nat. Commun.">
        <title>Genetic determinants of endophytism in the Arabidopsis root mycobiome.</title>
        <authorList>
            <person name="Mesny F."/>
            <person name="Miyauchi S."/>
            <person name="Thiergart T."/>
            <person name="Pickel B."/>
            <person name="Atanasova L."/>
            <person name="Karlsson M."/>
            <person name="Huettel B."/>
            <person name="Barry K.W."/>
            <person name="Haridas S."/>
            <person name="Chen C."/>
            <person name="Bauer D."/>
            <person name="Andreopoulos W."/>
            <person name="Pangilinan J."/>
            <person name="LaButti K."/>
            <person name="Riley R."/>
            <person name="Lipzen A."/>
            <person name="Clum A."/>
            <person name="Drula E."/>
            <person name="Henrissat B."/>
            <person name="Kohler A."/>
            <person name="Grigoriev I.V."/>
            <person name="Martin F.M."/>
            <person name="Hacquard S."/>
        </authorList>
    </citation>
    <scope>NUCLEOTIDE SEQUENCE</scope>
    <source>
        <strain evidence="10">MPI-CAGE-CH-0230</strain>
    </source>
</reference>
<dbReference type="InterPro" id="IPR014001">
    <property type="entry name" value="Helicase_ATP-bd"/>
</dbReference>
<keyword evidence="3 6" id="KW-0347">Helicase</keyword>
<comment type="function">
    <text evidence="6">RNA helicase.</text>
</comment>
<feature type="compositionally biased region" description="Low complexity" evidence="7">
    <location>
        <begin position="21"/>
        <end position="32"/>
    </location>
</feature>
<dbReference type="Pfam" id="PF00271">
    <property type="entry name" value="Helicase_C"/>
    <property type="match status" value="1"/>
</dbReference>
<feature type="domain" description="Helicase ATP-binding" evidence="8">
    <location>
        <begin position="291"/>
        <end position="543"/>
    </location>
</feature>
<evidence type="ECO:0000256" key="1">
    <source>
        <dbReference type="ARBA" id="ARBA00022741"/>
    </source>
</evidence>
<dbReference type="InterPro" id="IPR001650">
    <property type="entry name" value="Helicase_C-like"/>
</dbReference>
<dbReference type="PROSITE" id="PS51194">
    <property type="entry name" value="HELICASE_CTER"/>
    <property type="match status" value="1"/>
</dbReference>
<keyword evidence="5 6" id="KW-0694">RNA-binding</keyword>
<sequence length="834" mass="91045">MYARYVPQSAGAAPVDLSNQTSAPASTPATVAAATMATPTAYARYVPGAVPEDISDRPAKKARLSPQPEPATKSSSKKRKSKRRTSAVDSDTDESSATDTEPPTHKAETADSSSEEDEATDAIAEPAEELADVPPEVQQAPKKPKREKKSKKTTSAEAQSESDDEIQKRHKAVFERKRKSMLAPPTPSDQPADGEDATMEDAPSPEQAHGLEPLPQPKPAEIDDTIPTFETLPAWLAEPIRVSPQALADFDKLGATRELGISAEVATKLASVGYKSAFAIQTAVIPLLLPHHCKSRQGDVLVSAATGSGKTLSYALPMIRDLSHGSRRLTRLRALIVLPTRELVKQAQQVCEEIAGVFASEGAKRRVRIGVSMGSQNLEKEQASFVEREEVYDPIAYSARQKRLALGDYDQGSDATDDEEKTERSRREDRIPTLPEHVIQYKSKIDVLICTPGRLVEHIKYTPGFTLDYVRWLVVDEADKLLGQDFQQWLDVVIPPLQKDRRSRKRNHHHSNLTGVRKVILSATMTRDLERLGGLKLRRPSLVVLEGAGGTDNDADQAHAEHALPELLEEAALKVSDPNVKPVFLVDLLRSKKVLGDAAGQAPTLSKNDADTSSSESNADTSSSESESDADTSSSEDETSSEESDNGSASSSRRAASKTSATPSVLIFTKSNETAMRLSRLLSLISPKLTPLLGTLTSTTAYSARRQTLRDFTAGKLRVLVASDLVARGIDLPSLDHVINYDMPTSVASYVHRVGRTARAGKSGRAWTLFTKPEARWFWTEIAGGKTVTRAREVQRIRITEEKEDLFDEKVKVYETALEALGQEAGEMRKRGRN</sequence>
<evidence type="ECO:0000256" key="5">
    <source>
        <dbReference type="ARBA" id="ARBA00022884"/>
    </source>
</evidence>
<keyword evidence="11" id="KW-1185">Reference proteome</keyword>
<feature type="compositionally biased region" description="Acidic residues" evidence="7">
    <location>
        <begin position="113"/>
        <end position="131"/>
    </location>
</feature>
<comment type="catalytic activity">
    <reaction evidence="6">
        <text>ATP + H2O = ADP + phosphate + H(+)</text>
        <dbReference type="Rhea" id="RHEA:13065"/>
        <dbReference type="ChEBI" id="CHEBI:15377"/>
        <dbReference type="ChEBI" id="CHEBI:15378"/>
        <dbReference type="ChEBI" id="CHEBI:30616"/>
        <dbReference type="ChEBI" id="CHEBI:43474"/>
        <dbReference type="ChEBI" id="CHEBI:456216"/>
        <dbReference type="EC" id="3.6.4.13"/>
    </reaction>
</comment>
<accession>A0A9P8YHE0</accession>
<comment type="domain">
    <text evidence="6">The Q motif is unique to and characteristic of the DEAD box family of RNA helicases and controls ATP binding and hydrolysis.</text>
</comment>
<feature type="region of interest" description="Disordered" evidence="7">
    <location>
        <begin position="408"/>
        <end position="433"/>
    </location>
</feature>
<feature type="compositionally biased region" description="Basic and acidic residues" evidence="7">
    <location>
        <begin position="421"/>
        <end position="431"/>
    </location>
</feature>
<dbReference type="EMBL" id="JAGTJQ010000001">
    <property type="protein sequence ID" value="KAH7040042.1"/>
    <property type="molecule type" value="Genomic_DNA"/>
</dbReference>
<evidence type="ECO:0000259" key="9">
    <source>
        <dbReference type="PROSITE" id="PS51194"/>
    </source>
</evidence>
<evidence type="ECO:0000313" key="11">
    <source>
        <dbReference type="Proteomes" id="UP000756346"/>
    </source>
</evidence>
<feature type="region of interest" description="Disordered" evidence="7">
    <location>
        <begin position="49"/>
        <end position="224"/>
    </location>
</feature>
<dbReference type="GeneID" id="70181726"/>
<comment type="similarity">
    <text evidence="6">Belongs to the DEAD box helicase family.</text>
</comment>
<feature type="compositionally biased region" description="Acidic residues" evidence="7">
    <location>
        <begin position="626"/>
        <end position="645"/>
    </location>
</feature>
<feature type="compositionally biased region" description="Basic residues" evidence="7">
    <location>
        <begin position="75"/>
        <end position="85"/>
    </location>
</feature>
<feature type="domain" description="Helicase C-terminal" evidence="9">
    <location>
        <begin position="651"/>
        <end position="819"/>
    </location>
</feature>
<name>A0A9P8YHE0_9PEZI</name>
<keyword evidence="2 6" id="KW-0378">Hydrolase</keyword>
<feature type="compositionally biased region" description="Basic residues" evidence="7">
    <location>
        <begin position="142"/>
        <end position="152"/>
    </location>
</feature>
<evidence type="ECO:0000256" key="3">
    <source>
        <dbReference type="ARBA" id="ARBA00022806"/>
    </source>
</evidence>
<dbReference type="InterPro" id="IPR027417">
    <property type="entry name" value="P-loop_NTPase"/>
</dbReference>
<evidence type="ECO:0000256" key="7">
    <source>
        <dbReference type="SAM" id="MobiDB-lite"/>
    </source>
</evidence>
<feature type="compositionally biased region" description="Low complexity" evidence="7">
    <location>
        <begin position="611"/>
        <end position="625"/>
    </location>
</feature>
<proteinExistence type="inferred from homology"/>
<dbReference type="CDD" id="cd18787">
    <property type="entry name" value="SF2_C_DEAD"/>
    <property type="match status" value="1"/>
</dbReference>
<dbReference type="PROSITE" id="PS00039">
    <property type="entry name" value="DEAD_ATP_HELICASE"/>
    <property type="match status" value="1"/>
</dbReference>
<dbReference type="RefSeq" id="XP_046018097.1">
    <property type="nucleotide sequence ID" value="XM_046152180.1"/>
</dbReference>
<dbReference type="GO" id="GO:0005524">
    <property type="term" value="F:ATP binding"/>
    <property type="evidence" value="ECO:0007669"/>
    <property type="project" value="UniProtKB-UniRule"/>
</dbReference>
<dbReference type="PROSITE" id="PS51192">
    <property type="entry name" value="HELICASE_ATP_BIND_1"/>
    <property type="match status" value="1"/>
</dbReference>
<dbReference type="GO" id="GO:0003723">
    <property type="term" value="F:RNA binding"/>
    <property type="evidence" value="ECO:0007669"/>
    <property type="project" value="UniProtKB-UniRule"/>
</dbReference>
<dbReference type="Pfam" id="PF00270">
    <property type="entry name" value="DEAD"/>
    <property type="match status" value="2"/>
</dbReference>